<dbReference type="EMBL" id="QAPG01000019">
    <property type="protein sequence ID" value="TDZ38039.1"/>
    <property type="molecule type" value="Genomic_DNA"/>
</dbReference>
<evidence type="ECO:0000313" key="3">
    <source>
        <dbReference type="Proteomes" id="UP000295083"/>
    </source>
</evidence>
<dbReference type="InterPro" id="IPR029058">
    <property type="entry name" value="AB_hydrolase_fold"/>
</dbReference>
<dbReference type="GO" id="GO:0016787">
    <property type="term" value="F:hydrolase activity"/>
    <property type="evidence" value="ECO:0007669"/>
    <property type="project" value="UniProtKB-KW"/>
</dbReference>
<dbReference type="AlphaFoldDB" id="A0A4V3HT29"/>
<protein>
    <submittedName>
        <fullName evidence="2">Soluble epoxide hydrolase</fullName>
    </submittedName>
</protein>
<evidence type="ECO:0000313" key="2">
    <source>
        <dbReference type="EMBL" id="TDZ38039.1"/>
    </source>
</evidence>
<comment type="caution">
    <text evidence="2">The sequence shown here is derived from an EMBL/GenBank/DDBJ whole genome shotgun (WGS) entry which is preliminary data.</text>
</comment>
<organism evidence="2 3">
    <name type="scientific">Colletotrichum spinosum</name>
    <dbReference type="NCBI Taxonomy" id="1347390"/>
    <lineage>
        <taxon>Eukaryota</taxon>
        <taxon>Fungi</taxon>
        <taxon>Dikarya</taxon>
        <taxon>Ascomycota</taxon>
        <taxon>Pezizomycotina</taxon>
        <taxon>Sordariomycetes</taxon>
        <taxon>Hypocreomycetidae</taxon>
        <taxon>Glomerellales</taxon>
        <taxon>Glomerellaceae</taxon>
        <taxon>Colletotrichum</taxon>
        <taxon>Colletotrichum orbiculare species complex</taxon>
    </lineage>
</organism>
<dbReference type="Gene3D" id="3.40.50.1820">
    <property type="entry name" value="alpha/beta hydrolase"/>
    <property type="match status" value="1"/>
</dbReference>
<sequence length="157" mass="17592">MANDLAKLLDYLGIPELIHVVGHDIGGMIAYAYATRHEDRTASVVWGECPLRGTAAHEEDRTANDAQQFHFLFHSVPALPEALVTGREEMYLSHLFDKLTHNRSAISEQDLREYVSMYRHPGALRCDFEVYRAFLVDAEENPDGFVKAVLGFIAAAS</sequence>
<dbReference type="SUPFAM" id="SSF53474">
    <property type="entry name" value="alpha/beta-Hydrolases"/>
    <property type="match status" value="1"/>
</dbReference>
<gene>
    <name evidence="2" type="primary">HYES</name>
    <name evidence="2" type="ORF">C8035_v007770</name>
</gene>
<dbReference type="InterPro" id="IPR000073">
    <property type="entry name" value="AB_hydrolase_1"/>
</dbReference>
<keyword evidence="3" id="KW-1185">Reference proteome</keyword>
<dbReference type="Proteomes" id="UP000295083">
    <property type="component" value="Unassembled WGS sequence"/>
</dbReference>
<keyword evidence="2" id="KW-0378">Hydrolase</keyword>
<proteinExistence type="predicted"/>
<evidence type="ECO:0000259" key="1">
    <source>
        <dbReference type="Pfam" id="PF00561"/>
    </source>
</evidence>
<reference evidence="2 3" key="1">
    <citation type="submission" date="2018-11" db="EMBL/GenBank/DDBJ databases">
        <title>Genome sequence and assembly of Colletotrichum spinosum.</title>
        <authorList>
            <person name="Gan P."/>
            <person name="Shirasu K."/>
        </authorList>
    </citation>
    <scope>NUCLEOTIDE SEQUENCE [LARGE SCALE GENOMIC DNA]</scope>
    <source>
        <strain evidence="2 3">CBS 515.97</strain>
    </source>
</reference>
<dbReference type="Pfam" id="PF00561">
    <property type="entry name" value="Abhydrolase_1"/>
    <property type="match status" value="1"/>
</dbReference>
<feature type="domain" description="AB hydrolase-1" evidence="1">
    <location>
        <begin position="1"/>
        <end position="45"/>
    </location>
</feature>
<name>A0A4V3HT29_9PEZI</name>
<accession>A0A4V3HT29</accession>